<gene>
    <name evidence="1" type="ORF">D9V41_15040</name>
</gene>
<dbReference type="Gene3D" id="3.60.15.10">
    <property type="entry name" value="Ribonuclease Z/Hydroxyacylglutathione hydrolase-like"/>
    <property type="match status" value="1"/>
</dbReference>
<keyword evidence="2" id="KW-1185">Reference proteome</keyword>
<dbReference type="PANTHER" id="PTHR43546:SF3">
    <property type="entry name" value="UPF0173 METAL-DEPENDENT HYDROLASE MJ1163"/>
    <property type="match status" value="1"/>
</dbReference>
<dbReference type="AlphaFoldDB" id="A0A3L8PJK3"/>
<sequence>MENMLVTRFGHAAVLVETEDARVLLDPGVFSVDEVFELERLDAIVVTHQHPDHLDRSRADALLARNRGALLLADPQTVEQLGAPWRAHRDGDRATFGSTTIAAVGELHAEIAPQLPRVSNVGVLVRSETGPTIFHPGDSYATVPADVDVLALPLSAPWAKVSETIAFAQQVAPAIAFPIHDRTISDAAYDIYWNHVANFGGVADLRRLGQTEATQV</sequence>
<dbReference type="Proteomes" id="UP000282515">
    <property type="component" value="Unassembled WGS sequence"/>
</dbReference>
<evidence type="ECO:0000313" key="2">
    <source>
        <dbReference type="Proteomes" id="UP000282515"/>
    </source>
</evidence>
<comment type="caution">
    <text evidence="1">The sequence shown here is derived from an EMBL/GenBank/DDBJ whole genome shotgun (WGS) entry which is preliminary data.</text>
</comment>
<dbReference type="EMBL" id="RDBF01000014">
    <property type="protein sequence ID" value="RLV54758.1"/>
    <property type="molecule type" value="Genomic_DNA"/>
</dbReference>
<accession>A0A3L8PJK3</accession>
<dbReference type="InterPro" id="IPR050114">
    <property type="entry name" value="UPF0173_UPF0282_UlaG_hydrolase"/>
</dbReference>
<dbReference type="GO" id="GO:0016787">
    <property type="term" value="F:hydrolase activity"/>
    <property type="evidence" value="ECO:0007669"/>
    <property type="project" value="UniProtKB-KW"/>
</dbReference>
<reference evidence="1 2" key="1">
    <citation type="submission" date="2018-10" db="EMBL/GenBank/DDBJ databases">
        <title>Aeromicrobium sp. 9W16Y-2 whole genome shotgun sequence.</title>
        <authorList>
            <person name="Li F."/>
        </authorList>
    </citation>
    <scope>NUCLEOTIDE SEQUENCE [LARGE SCALE GENOMIC DNA]</scope>
    <source>
        <strain evidence="1 2">9W16Y-2</strain>
    </source>
</reference>
<evidence type="ECO:0000313" key="1">
    <source>
        <dbReference type="EMBL" id="RLV54758.1"/>
    </source>
</evidence>
<dbReference type="SUPFAM" id="SSF56281">
    <property type="entry name" value="Metallo-hydrolase/oxidoreductase"/>
    <property type="match status" value="1"/>
</dbReference>
<dbReference type="PANTHER" id="PTHR43546">
    <property type="entry name" value="UPF0173 METAL-DEPENDENT HYDROLASE MJ1163-RELATED"/>
    <property type="match status" value="1"/>
</dbReference>
<dbReference type="RefSeq" id="WP_121795402.1">
    <property type="nucleotide sequence ID" value="NZ_RDBF01000014.1"/>
</dbReference>
<dbReference type="OrthoDB" id="3190691at2"/>
<keyword evidence="1" id="KW-0378">Hydrolase</keyword>
<dbReference type="InterPro" id="IPR036866">
    <property type="entry name" value="RibonucZ/Hydroxyglut_hydro"/>
</dbReference>
<protein>
    <submittedName>
        <fullName evidence="1">MBL fold metallo-hydrolase</fullName>
    </submittedName>
</protein>
<dbReference type="Pfam" id="PF13483">
    <property type="entry name" value="Lactamase_B_3"/>
    <property type="match status" value="1"/>
</dbReference>
<proteinExistence type="predicted"/>
<organism evidence="1 2">
    <name type="scientific">Aeromicrobium phragmitis</name>
    <dbReference type="NCBI Taxonomy" id="2478914"/>
    <lineage>
        <taxon>Bacteria</taxon>
        <taxon>Bacillati</taxon>
        <taxon>Actinomycetota</taxon>
        <taxon>Actinomycetes</taxon>
        <taxon>Propionibacteriales</taxon>
        <taxon>Nocardioidaceae</taxon>
        <taxon>Aeromicrobium</taxon>
    </lineage>
</organism>
<name>A0A3L8PJK3_9ACTN</name>